<reference evidence="1 2" key="1">
    <citation type="submission" date="2020-04" db="EMBL/GenBank/DDBJ databases">
        <authorList>
            <person name="Wallbank WR R."/>
            <person name="Pardo Diaz C."/>
            <person name="Kozak K."/>
            <person name="Martin S."/>
            <person name="Jiggins C."/>
            <person name="Moest M."/>
            <person name="Warren A I."/>
            <person name="Byers J.R.P. K."/>
            <person name="Montejo-Kovacevich G."/>
            <person name="Yen C E."/>
        </authorList>
    </citation>
    <scope>NUCLEOTIDE SEQUENCE [LARGE SCALE GENOMIC DNA]</scope>
</reference>
<dbReference type="EMBL" id="CADEBC010000488">
    <property type="protein sequence ID" value="CAB3236895.1"/>
    <property type="molecule type" value="Genomic_DNA"/>
</dbReference>
<dbReference type="AlphaFoldDB" id="A0A8S0ZUM8"/>
<evidence type="ECO:0000313" key="2">
    <source>
        <dbReference type="Proteomes" id="UP000494106"/>
    </source>
</evidence>
<sequence length="320" mass="36615">MVVAEHANLPVFKKFPIIEVFFFLSDKYCRYLPVNSQRTMKYFILSILITFAEAGIINVQPKCVTIRNIVHEEEVLKEKVHYPYQLALDYDTNTLFFSYTARTTETFKMAYLNLKSNDYGLVSGIQGGFASAVDIQSHIVYMGGEDGVYEFEYNTKSATRLNIKSDVNIWQMFYKDGLYFTTYPEEKAYLYKNQEIMQVPDLKDKVMVLGVKKDGSYVYSNSSGLFIYNKAIGKALNIGDYVVNGITSDIYGNIYFSTPSGIYYIDDERNKIEELMKQEEIYGVAIDGNGSIIYAKEDSIIRLKPAKGNCVNNRVENDVL</sequence>
<dbReference type="SUPFAM" id="SSF63829">
    <property type="entry name" value="Calcium-dependent phosphotriesterase"/>
    <property type="match status" value="1"/>
</dbReference>
<evidence type="ECO:0008006" key="3">
    <source>
        <dbReference type="Google" id="ProtNLM"/>
    </source>
</evidence>
<dbReference type="OrthoDB" id="7452594at2759"/>
<keyword evidence="2" id="KW-1185">Reference proteome</keyword>
<dbReference type="Gene3D" id="2.130.10.10">
    <property type="entry name" value="YVTN repeat-like/Quinoprotein amine dehydrogenase"/>
    <property type="match status" value="1"/>
</dbReference>
<proteinExistence type="predicted"/>
<comment type="caution">
    <text evidence="1">The sequence shown here is derived from an EMBL/GenBank/DDBJ whole genome shotgun (WGS) entry which is preliminary data.</text>
</comment>
<name>A0A8S0ZUM8_ARCPL</name>
<gene>
    <name evidence="1" type="ORF">APLA_LOCUS6756</name>
</gene>
<organism evidence="1 2">
    <name type="scientific">Arctia plantaginis</name>
    <name type="common">Wood tiger moth</name>
    <name type="synonym">Phalaena plantaginis</name>
    <dbReference type="NCBI Taxonomy" id="874455"/>
    <lineage>
        <taxon>Eukaryota</taxon>
        <taxon>Metazoa</taxon>
        <taxon>Ecdysozoa</taxon>
        <taxon>Arthropoda</taxon>
        <taxon>Hexapoda</taxon>
        <taxon>Insecta</taxon>
        <taxon>Pterygota</taxon>
        <taxon>Neoptera</taxon>
        <taxon>Endopterygota</taxon>
        <taxon>Lepidoptera</taxon>
        <taxon>Glossata</taxon>
        <taxon>Ditrysia</taxon>
        <taxon>Noctuoidea</taxon>
        <taxon>Erebidae</taxon>
        <taxon>Arctiinae</taxon>
        <taxon>Arctia</taxon>
    </lineage>
</organism>
<dbReference type="InterPro" id="IPR015943">
    <property type="entry name" value="WD40/YVTN_repeat-like_dom_sf"/>
</dbReference>
<evidence type="ECO:0000313" key="1">
    <source>
        <dbReference type="EMBL" id="CAB3236895.1"/>
    </source>
</evidence>
<dbReference type="Proteomes" id="UP000494106">
    <property type="component" value="Unassembled WGS sequence"/>
</dbReference>
<accession>A0A8S0ZUM8</accession>
<protein>
    <recommendedName>
        <fullName evidence="3">Ommochrome-binding protein-like</fullName>
    </recommendedName>
</protein>